<protein>
    <submittedName>
        <fullName evidence="1">Uncharacterized protein</fullName>
    </submittedName>
</protein>
<comment type="caution">
    <text evidence="1">The sequence shown here is derived from an EMBL/GenBank/DDBJ whole genome shotgun (WGS) entry which is preliminary data.</text>
</comment>
<organism evidence="1 2">
    <name type="scientific">Boletus reticuloceps</name>
    <dbReference type="NCBI Taxonomy" id="495285"/>
    <lineage>
        <taxon>Eukaryota</taxon>
        <taxon>Fungi</taxon>
        <taxon>Dikarya</taxon>
        <taxon>Basidiomycota</taxon>
        <taxon>Agaricomycotina</taxon>
        <taxon>Agaricomycetes</taxon>
        <taxon>Agaricomycetidae</taxon>
        <taxon>Boletales</taxon>
        <taxon>Boletineae</taxon>
        <taxon>Boletaceae</taxon>
        <taxon>Boletoideae</taxon>
        <taxon>Boletus</taxon>
    </lineage>
</organism>
<keyword evidence="2" id="KW-1185">Reference proteome</keyword>
<reference evidence="1" key="1">
    <citation type="submission" date="2021-03" db="EMBL/GenBank/DDBJ databases">
        <title>Evolutionary innovations through gain and loss of genes in the ectomycorrhizal Boletales.</title>
        <authorList>
            <person name="Wu G."/>
            <person name="Miyauchi S."/>
            <person name="Morin E."/>
            <person name="Yang Z.-L."/>
            <person name="Xu J."/>
            <person name="Martin F.M."/>
        </authorList>
    </citation>
    <scope>NUCLEOTIDE SEQUENCE</scope>
    <source>
        <strain evidence="1">BR01</strain>
    </source>
</reference>
<dbReference type="InterPro" id="IPR041078">
    <property type="entry name" value="Plavaka"/>
</dbReference>
<dbReference type="Proteomes" id="UP000683000">
    <property type="component" value="Unassembled WGS sequence"/>
</dbReference>
<gene>
    <name evidence="1" type="ORF">JVT61DRAFT_8991</name>
</gene>
<dbReference type="Pfam" id="PF18759">
    <property type="entry name" value="Plavaka"/>
    <property type="match status" value="1"/>
</dbReference>
<evidence type="ECO:0000313" key="2">
    <source>
        <dbReference type="Proteomes" id="UP000683000"/>
    </source>
</evidence>
<dbReference type="EMBL" id="JAGFBS010000031">
    <property type="protein sequence ID" value="KAG6371974.1"/>
    <property type="molecule type" value="Genomic_DNA"/>
</dbReference>
<sequence length="180" mass="20457">MDFRAYREFETATDKRQFHDLMSADWAWEQSDLIAEDVSTHGSAFVPIVLGSDKTTVSVATGQNDFYPLYLSVGNVHNNVRRAHRNALVLVGFLAMPKTTQEHASNVDFRSFKRQLFHTSLSGILQSLKPGMTTPEVVRFGDGHYRRVIYGLGPYIADYEEQVLLSCIVRNWCPNSWSHS</sequence>
<proteinExistence type="predicted"/>
<evidence type="ECO:0000313" key="1">
    <source>
        <dbReference type="EMBL" id="KAG6371974.1"/>
    </source>
</evidence>
<name>A0A8I2YH26_9AGAM</name>
<dbReference type="AlphaFoldDB" id="A0A8I2YH26"/>
<accession>A0A8I2YH26</accession>
<dbReference type="OrthoDB" id="2681881at2759"/>